<comment type="caution">
    <text evidence="1">The sequence shown here is derived from an EMBL/GenBank/DDBJ whole genome shotgun (WGS) entry which is preliminary data.</text>
</comment>
<dbReference type="AlphaFoldDB" id="A0AAV9CBR4"/>
<proteinExistence type="predicted"/>
<dbReference type="Proteomes" id="UP001180020">
    <property type="component" value="Unassembled WGS sequence"/>
</dbReference>
<evidence type="ECO:0000313" key="1">
    <source>
        <dbReference type="EMBL" id="KAK1285901.1"/>
    </source>
</evidence>
<keyword evidence="2" id="KW-1185">Reference proteome</keyword>
<sequence>MRRTSCMKNVRRGAGISVAAGGERVVVMGAVGGAGGVVVRAVAARGELDREIAASSRRR</sequence>
<accession>A0AAV9CBR4</accession>
<dbReference type="EMBL" id="JAUJYO010000020">
    <property type="protein sequence ID" value="KAK1285901.1"/>
    <property type="molecule type" value="Genomic_DNA"/>
</dbReference>
<evidence type="ECO:0000313" key="2">
    <source>
        <dbReference type="Proteomes" id="UP001180020"/>
    </source>
</evidence>
<organism evidence="1 2">
    <name type="scientific">Acorus calamus</name>
    <name type="common">Sweet flag</name>
    <dbReference type="NCBI Taxonomy" id="4465"/>
    <lineage>
        <taxon>Eukaryota</taxon>
        <taxon>Viridiplantae</taxon>
        <taxon>Streptophyta</taxon>
        <taxon>Embryophyta</taxon>
        <taxon>Tracheophyta</taxon>
        <taxon>Spermatophyta</taxon>
        <taxon>Magnoliopsida</taxon>
        <taxon>Liliopsida</taxon>
        <taxon>Acoraceae</taxon>
        <taxon>Acorus</taxon>
    </lineage>
</organism>
<gene>
    <name evidence="1" type="ORF">QJS10_CPB20g00872</name>
</gene>
<name>A0AAV9CBR4_ACOCL</name>
<protein>
    <submittedName>
        <fullName evidence="1">Uncharacterized protein</fullName>
    </submittedName>
</protein>
<reference evidence="1" key="1">
    <citation type="journal article" date="2023" name="Nat. Commun.">
        <title>Diploid and tetraploid genomes of Acorus and the evolution of monocots.</title>
        <authorList>
            <person name="Ma L."/>
            <person name="Liu K.W."/>
            <person name="Li Z."/>
            <person name="Hsiao Y.Y."/>
            <person name="Qi Y."/>
            <person name="Fu T."/>
            <person name="Tang G.D."/>
            <person name="Zhang D."/>
            <person name="Sun W.H."/>
            <person name="Liu D.K."/>
            <person name="Li Y."/>
            <person name="Chen G.Z."/>
            <person name="Liu X.D."/>
            <person name="Liao X.Y."/>
            <person name="Jiang Y.T."/>
            <person name="Yu X."/>
            <person name="Hao Y."/>
            <person name="Huang J."/>
            <person name="Zhao X.W."/>
            <person name="Ke S."/>
            <person name="Chen Y.Y."/>
            <person name="Wu W.L."/>
            <person name="Hsu J.L."/>
            <person name="Lin Y.F."/>
            <person name="Huang M.D."/>
            <person name="Li C.Y."/>
            <person name="Huang L."/>
            <person name="Wang Z.W."/>
            <person name="Zhao X."/>
            <person name="Zhong W.Y."/>
            <person name="Peng D.H."/>
            <person name="Ahmad S."/>
            <person name="Lan S."/>
            <person name="Zhang J.S."/>
            <person name="Tsai W.C."/>
            <person name="Van de Peer Y."/>
            <person name="Liu Z.J."/>
        </authorList>
    </citation>
    <scope>NUCLEOTIDE SEQUENCE</scope>
    <source>
        <strain evidence="1">CP</strain>
    </source>
</reference>
<reference evidence="1" key="2">
    <citation type="submission" date="2023-06" db="EMBL/GenBank/DDBJ databases">
        <authorList>
            <person name="Ma L."/>
            <person name="Liu K.-W."/>
            <person name="Li Z."/>
            <person name="Hsiao Y.-Y."/>
            <person name="Qi Y."/>
            <person name="Fu T."/>
            <person name="Tang G."/>
            <person name="Zhang D."/>
            <person name="Sun W.-H."/>
            <person name="Liu D.-K."/>
            <person name="Li Y."/>
            <person name="Chen G.-Z."/>
            <person name="Liu X.-D."/>
            <person name="Liao X.-Y."/>
            <person name="Jiang Y.-T."/>
            <person name="Yu X."/>
            <person name="Hao Y."/>
            <person name="Huang J."/>
            <person name="Zhao X.-W."/>
            <person name="Ke S."/>
            <person name="Chen Y.-Y."/>
            <person name="Wu W.-L."/>
            <person name="Hsu J.-L."/>
            <person name="Lin Y.-F."/>
            <person name="Huang M.-D."/>
            <person name="Li C.-Y."/>
            <person name="Huang L."/>
            <person name="Wang Z.-W."/>
            <person name="Zhao X."/>
            <person name="Zhong W.-Y."/>
            <person name="Peng D.-H."/>
            <person name="Ahmad S."/>
            <person name="Lan S."/>
            <person name="Zhang J.-S."/>
            <person name="Tsai W.-C."/>
            <person name="Van De Peer Y."/>
            <person name="Liu Z.-J."/>
        </authorList>
    </citation>
    <scope>NUCLEOTIDE SEQUENCE</scope>
    <source>
        <strain evidence="1">CP</strain>
        <tissue evidence="1">Leaves</tissue>
    </source>
</reference>